<reference evidence="1 2" key="1">
    <citation type="submission" date="2019-11" db="EMBL/GenBank/DDBJ databases">
        <title>Growth characteristics of pneumococcus vary with the chemical composition of the capsule and with environmental conditions.</title>
        <authorList>
            <person name="Tothpal A."/>
            <person name="Desobry K."/>
            <person name="Joshi S."/>
            <person name="Wyllie A.L."/>
            <person name="Weinberger D.M."/>
        </authorList>
    </citation>
    <scope>NUCLEOTIDE SEQUENCE [LARGE SCALE GENOMIC DNA]</scope>
    <source>
        <strain evidence="2">pnumococcus35B</strain>
    </source>
</reference>
<feature type="non-terminal residue" evidence="1">
    <location>
        <position position="1"/>
    </location>
</feature>
<comment type="caution">
    <text evidence="1">The sequence shown here is derived from an EMBL/GenBank/DDBJ whole genome shotgun (WGS) entry which is preliminary data.</text>
</comment>
<protein>
    <submittedName>
        <fullName evidence="1">ABC transporter permease</fullName>
    </submittedName>
</protein>
<sequence>NKIATTPDKRDNYENTVYERMGYIEYYDTKELQEKASTMDSSVTVDANDTNKAIYEKYINQLGNGWTLGVFSESGQF</sequence>
<name>A0A6I3U5V7_STREE</name>
<gene>
    <name evidence="1" type="ORF">GM543_15615</name>
</gene>
<feature type="non-terminal residue" evidence="1">
    <location>
        <position position="77"/>
    </location>
</feature>
<proteinExistence type="predicted"/>
<evidence type="ECO:0000313" key="2">
    <source>
        <dbReference type="Proteomes" id="UP000469505"/>
    </source>
</evidence>
<accession>A0A6I3U5V7</accession>
<evidence type="ECO:0000313" key="1">
    <source>
        <dbReference type="EMBL" id="MTV88876.1"/>
    </source>
</evidence>
<dbReference type="Proteomes" id="UP000469505">
    <property type="component" value="Unassembled WGS sequence"/>
</dbReference>
<organism evidence="1 2">
    <name type="scientific">Streptococcus pneumoniae</name>
    <dbReference type="NCBI Taxonomy" id="1313"/>
    <lineage>
        <taxon>Bacteria</taxon>
        <taxon>Bacillati</taxon>
        <taxon>Bacillota</taxon>
        <taxon>Bacilli</taxon>
        <taxon>Lactobacillales</taxon>
        <taxon>Streptococcaceae</taxon>
        <taxon>Streptococcus</taxon>
    </lineage>
</organism>
<dbReference type="AlphaFoldDB" id="A0A6I3U5V7"/>
<dbReference type="EMBL" id="WNHX01001308">
    <property type="protein sequence ID" value="MTV88876.1"/>
    <property type="molecule type" value="Genomic_DNA"/>
</dbReference>